<keyword evidence="6" id="KW-1185">Reference proteome</keyword>
<accession>A0A1H9U8Q5</accession>
<evidence type="ECO:0000256" key="1">
    <source>
        <dbReference type="SAM" id="SignalP"/>
    </source>
</evidence>
<dbReference type="PROSITE" id="PS51257">
    <property type="entry name" value="PROKAR_LIPOPROTEIN"/>
    <property type="match status" value="1"/>
</dbReference>
<dbReference type="Proteomes" id="UP001209279">
    <property type="component" value="Chromosome"/>
</dbReference>
<feature type="signal peptide" evidence="1">
    <location>
        <begin position="1"/>
        <end position="17"/>
    </location>
</feature>
<evidence type="ECO:0000313" key="5">
    <source>
        <dbReference type="Proteomes" id="UP000199221"/>
    </source>
</evidence>
<name>A0A1H9U8Q5_9PSED</name>
<reference evidence="3 5" key="1">
    <citation type="submission" date="2016-10" db="EMBL/GenBank/DDBJ databases">
        <authorList>
            <person name="de Groot N.N."/>
        </authorList>
    </citation>
    <scope>NUCLEOTIDE SEQUENCE [LARGE SCALE GENOMIC DNA]</scope>
    <source>
        <strain evidence="3 5">LMG 27941</strain>
    </source>
</reference>
<proteinExistence type="predicted"/>
<gene>
    <name evidence="4" type="ORF">K7K07_11160</name>
    <name evidence="3" type="ORF">SAMN05216230_11931</name>
    <name evidence="2" type="ORF">V0R55_24235</name>
</gene>
<keyword evidence="3" id="KW-0449">Lipoprotein</keyword>
<dbReference type="AlphaFoldDB" id="A0A1H9U8Q5"/>
<evidence type="ECO:0000313" key="3">
    <source>
        <dbReference type="EMBL" id="SES05960.1"/>
    </source>
</evidence>
<reference evidence="4" key="2">
    <citation type="submission" date="2021-08" db="EMBL/GenBank/DDBJ databases">
        <authorList>
            <person name="Yaryura P.M."/>
            <person name="Bianco M.I."/>
            <person name="Morais C."/>
            <person name="Setubal J.C."/>
        </authorList>
    </citation>
    <scope>NUCLEOTIDE SEQUENCE</scope>
    <source>
        <strain evidence="4">AP1</strain>
    </source>
</reference>
<reference evidence="2 6" key="3">
    <citation type="submission" date="2024-01" db="EMBL/GenBank/DDBJ databases">
        <title>Unpublished Manusciprt.</title>
        <authorList>
            <person name="Duman M."/>
            <person name="Valdes E.G."/>
            <person name="Ajmi N."/>
            <person name="Altun S."/>
            <person name="Saticioglu I.B."/>
        </authorList>
    </citation>
    <scope>NUCLEOTIDE SEQUENCE [LARGE SCALE GENOMIC DNA]</scope>
    <source>
        <strain evidence="2 6">139P</strain>
    </source>
</reference>
<keyword evidence="1" id="KW-0732">Signal</keyword>
<evidence type="ECO:0000313" key="4">
    <source>
        <dbReference type="EMBL" id="UXZ47530.1"/>
    </source>
</evidence>
<dbReference type="EMBL" id="JAZDQQ010000030">
    <property type="protein sequence ID" value="MEE1883276.1"/>
    <property type="molecule type" value="Genomic_DNA"/>
</dbReference>
<dbReference type="EMBL" id="CP083803">
    <property type="protein sequence ID" value="UXZ47530.1"/>
    <property type="molecule type" value="Genomic_DNA"/>
</dbReference>
<dbReference type="GeneID" id="93679354"/>
<evidence type="ECO:0000313" key="6">
    <source>
        <dbReference type="Proteomes" id="UP001329505"/>
    </source>
</evidence>
<evidence type="ECO:0000313" key="2">
    <source>
        <dbReference type="EMBL" id="MEE1883276.1"/>
    </source>
</evidence>
<sequence length="225" mass="24119">MRLTPSLLLTALLPLFAGCQMLAEKPVDPNLGTTRLQGELSAAGGHLLFKPCNESRRFIVNDAASTGILQEAATLADDAGDKLFADVRARMAGSKQAGSDGQLDVTRLYRLDTSEYRGCEDPNFKQLTLRAGGHEPDWDIKASGKGMVLNRIGQEPLPLPYLEEALPGGGLSLSSEANGQRVELWVAPQRCVDGATGAIRHLKAELRIDGKTLQGCAYYGGARDL</sequence>
<dbReference type="EMBL" id="FOEQ01000019">
    <property type="protein sequence ID" value="SES05960.1"/>
    <property type="molecule type" value="Genomic_DNA"/>
</dbReference>
<dbReference type="Proteomes" id="UP000199221">
    <property type="component" value="Unassembled WGS sequence"/>
</dbReference>
<feature type="chain" id="PRO_5044559268" evidence="1">
    <location>
        <begin position="18"/>
        <end position="225"/>
    </location>
</feature>
<protein>
    <submittedName>
        <fullName evidence="3">Putative lipoprotein</fullName>
    </submittedName>
</protein>
<dbReference type="Proteomes" id="UP001329505">
    <property type="component" value="Unassembled WGS sequence"/>
</dbReference>
<dbReference type="RefSeq" id="WP_094012561.1">
    <property type="nucleotide sequence ID" value="NZ_CP083803.1"/>
</dbReference>
<organism evidence="3 5">
    <name type="scientific">Pseudomonas soli</name>
    <dbReference type="NCBI Taxonomy" id="1306993"/>
    <lineage>
        <taxon>Bacteria</taxon>
        <taxon>Pseudomonadati</taxon>
        <taxon>Pseudomonadota</taxon>
        <taxon>Gammaproteobacteria</taxon>
        <taxon>Pseudomonadales</taxon>
        <taxon>Pseudomonadaceae</taxon>
        <taxon>Pseudomonas</taxon>
    </lineage>
</organism>